<reference evidence="1 2" key="1">
    <citation type="submission" date="2016-05" db="EMBL/GenBank/DDBJ databases">
        <title>Comparative analysis of secretome profiles of manganese(II)-oxidizing ascomycete fungi.</title>
        <authorList>
            <consortium name="DOE Joint Genome Institute"/>
            <person name="Zeiner C.A."/>
            <person name="Purvine S.O."/>
            <person name="Zink E.M."/>
            <person name="Wu S."/>
            <person name="Pasa-Tolic L."/>
            <person name="Chaput D.L."/>
            <person name="Haridas S."/>
            <person name="Grigoriev I.V."/>
            <person name="Santelli C.M."/>
            <person name="Hansel C.M."/>
        </authorList>
    </citation>
    <scope>NUCLEOTIDE SEQUENCE [LARGE SCALE GENOMIC DNA]</scope>
    <source>
        <strain evidence="1 2">AP3s5-JAC2a</strain>
    </source>
</reference>
<protein>
    <submittedName>
        <fullName evidence="1">Uncharacterized protein</fullName>
    </submittedName>
</protein>
<name>A0A177CN12_9PLEO</name>
<evidence type="ECO:0000313" key="2">
    <source>
        <dbReference type="Proteomes" id="UP000077069"/>
    </source>
</evidence>
<dbReference type="EMBL" id="KV441550">
    <property type="protein sequence ID" value="OAG08189.1"/>
    <property type="molecule type" value="Genomic_DNA"/>
</dbReference>
<dbReference type="InParanoid" id="A0A177CN12"/>
<organism evidence="1 2">
    <name type="scientific">Paraphaeosphaeria sporulosa</name>
    <dbReference type="NCBI Taxonomy" id="1460663"/>
    <lineage>
        <taxon>Eukaryota</taxon>
        <taxon>Fungi</taxon>
        <taxon>Dikarya</taxon>
        <taxon>Ascomycota</taxon>
        <taxon>Pezizomycotina</taxon>
        <taxon>Dothideomycetes</taxon>
        <taxon>Pleosporomycetidae</taxon>
        <taxon>Pleosporales</taxon>
        <taxon>Massarineae</taxon>
        <taxon>Didymosphaeriaceae</taxon>
        <taxon>Paraphaeosphaeria</taxon>
    </lineage>
</organism>
<evidence type="ECO:0000313" key="1">
    <source>
        <dbReference type="EMBL" id="OAG08189.1"/>
    </source>
</evidence>
<dbReference type="RefSeq" id="XP_018038554.1">
    <property type="nucleotide sequence ID" value="XM_018186694.1"/>
</dbReference>
<dbReference type="GeneID" id="28770180"/>
<dbReference type="Proteomes" id="UP000077069">
    <property type="component" value="Unassembled WGS sequence"/>
</dbReference>
<accession>A0A177CN12</accession>
<proteinExistence type="predicted"/>
<dbReference type="AlphaFoldDB" id="A0A177CN12"/>
<gene>
    <name evidence="1" type="ORF">CC84DRAFT_562204</name>
</gene>
<sequence>MTAASPLHRFFVPHASSPTAAERCVPALCVMDAQSILRRASHWLVRLKTLHTDENSFTLHIAVRHKVRTTCARYGTRSWHATAPTRSNQWRPCHRTSASVLEDERYRQGLPYLPSIRALVTQKLIGFLLMCRPRSTFCKLSASCLHIPHVRLQAQLCKPSTYRVCHLLRMCPM</sequence>
<keyword evidence="2" id="KW-1185">Reference proteome</keyword>